<evidence type="ECO:0000256" key="7">
    <source>
        <dbReference type="ARBA" id="ARBA00023136"/>
    </source>
</evidence>
<dbReference type="InterPro" id="IPR011606">
    <property type="entry name" value="Brnchd-chn_aa_trnsp_permease"/>
</dbReference>
<accession>A0A1M5X209</accession>
<organism evidence="9 10">
    <name type="scientific">Pollutimonas bauzanensis</name>
    <dbReference type="NCBI Taxonomy" id="658167"/>
    <lineage>
        <taxon>Bacteria</taxon>
        <taxon>Pseudomonadati</taxon>
        <taxon>Pseudomonadota</taxon>
        <taxon>Betaproteobacteria</taxon>
        <taxon>Burkholderiales</taxon>
        <taxon>Alcaligenaceae</taxon>
        <taxon>Pollutimonas</taxon>
    </lineage>
</organism>
<feature type="transmembrane region" description="Helical" evidence="8">
    <location>
        <begin position="177"/>
        <end position="201"/>
    </location>
</feature>
<dbReference type="Proteomes" id="UP000184226">
    <property type="component" value="Unassembled WGS sequence"/>
</dbReference>
<feature type="transmembrane region" description="Helical" evidence="8">
    <location>
        <begin position="113"/>
        <end position="134"/>
    </location>
</feature>
<evidence type="ECO:0000256" key="2">
    <source>
        <dbReference type="ARBA" id="ARBA00010735"/>
    </source>
</evidence>
<evidence type="ECO:0000256" key="4">
    <source>
        <dbReference type="ARBA" id="ARBA00022475"/>
    </source>
</evidence>
<evidence type="ECO:0000256" key="6">
    <source>
        <dbReference type="ARBA" id="ARBA00022989"/>
    </source>
</evidence>
<dbReference type="GO" id="GO:1903785">
    <property type="term" value="P:L-valine transmembrane transport"/>
    <property type="evidence" value="ECO:0007669"/>
    <property type="project" value="TreeGrafter"/>
</dbReference>
<keyword evidence="5 8" id="KW-0812">Transmembrane</keyword>
<evidence type="ECO:0000256" key="5">
    <source>
        <dbReference type="ARBA" id="ARBA00022692"/>
    </source>
</evidence>
<keyword evidence="4" id="KW-1003">Cell membrane</keyword>
<comment type="subcellular location">
    <subcellularLocation>
        <location evidence="1">Cell membrane</location>
        <topology evidence="1">Multi-pass membrane protein</topology>
    </subcellularLocation>
</comment>
<keyword evidence="6 8" id="KW-1133">Transmembrane helix</keyword>
<feature type="transmembrane region" description="Helical" evidence="8">
    <location>
        <begin position="213"/>
        <end position="243"/>
    </location>
</feature>
<feature type="transmembrane region" description="Helical" evidence="8">
    <location>
        <begin position="146"/>
        <end position="165"/>
    </location>
</feature>
<comment type="similarity">
    <text evidence="2">Belongs to the AzlC family.</text>
</comment>
<evidence type="ECO:0000313" key="10">
    <source>
        <dbReference type="Proteomes" id="UP000184226"/>
    </source>
</evidence>
<keyword evidence="10" id="KW-1185">Reference proteome</keyword>
<keyword evidence="7 8" id="KW-0472">Membrane</keyword>
<feature type="transmembrane region" description="Helical" evidence="8">
    <location>
        <begin position="59"/>
        <end position="78"/>
    </location>
</feature>
<gene>
    <name evidence="9" type="ORF">SAMN04488135_106100</name>
</gene>
<evidence type="ECO:0000256" key="8">
    <source>
        <dbReference type="SAM" id="Phobius"/>
    </source>
</evidence>
<keyword evidence="3" id="KW-0813">Transport</keyword>
<evidence type="ECO:0000256" key="1">
    <source>
        <dbReference type="ARBA" id="ARBA00004651"/>
    </source>
</evidence>
<evidence type="ECO:0000256" key="3">
    <source>
        <dbReference type="ARBA" id="ARBA00022448"/>
    </source>
</evidence>
<dbReference type="PANTHER" id="PTHR34979">
    <property type="entry name" value="INNER MEMBRANE PROTEIN YGAZ"/>
    <property type="match status" value="1"/>
</dbReference>
<protein>
    <submittedName>
        <fullName evidence="9">Predicted branched-chain amino acid permease (Azaleucine resistance)</fullName>
    </submittedName>
</protein>
<dbReference type="GO" id="GO:0005886">
    <property type="term" value="C:plasma membrane"/>
    <property type="evidence" value="ECO:0007669"/>
    <property type="project" value="UniProtKB-SubCell"/>
</dbReference>
<dbReference type="EMBL" id="FQXE01000006">
    <property type="protein sequence ID" value="SHH93916.1"/>
    <property type="molecule type" value="Genomic_DNA"/>
</dbReference>
<sequence>MVAERLRATARISSLGSVLWHALRLAMLCKVCAVVKNRFFSSFPGAQARRDFGKGLGDVLTALVAVSTWGFVTGIALVKSGLTESMATLMTLLVYAGSAQLTALPLMETLSPLLLIFVAGLLVNIRFLIFGAALQPFFRHLSWPRRLFLGFFSSDIAFVLFMGRYGDSKLKGSGEQLWYFLGLIVPCWFAWNLSSLLGIYLGGLVPASWSLEFAAILALMAIIIPLVQTRPMAMCLLVAGLIAWAGQPWPLRLGLAAAVAGGIFAGVLSERLQRKNRKSP</sequence>
<dbReference type="Pfam" id="PF03591">
    <property type="entry name" value="AzlC"/>
    <property type="match status" value="1"/>
</dbReference>
<dbReference type="STRING" id="658167.SAMN04488135_106100"/>
<reference evidence="9 10" key="1">
    <citation type="submission" date="2016-11" db="EMBL/GenBank/DDBJ databases">
        <authorList>
            <person name="Jaros S."/>
            <person name="Januszkiewicz K."/>
            <person name="Wedrychowicz H."/>
        </authorList>
    </citation>
    <scope>NUCLEOTIDE SEQUENCE [LARGE SCALE GENOMIC DNA]</scope>
    <source>
        <strain evidence="9 10">CGMCC 1.10190</strain>
    </source>
</reference>
<dbReference type="AlphaFoldDB" id="A0A1M5X209"/>
<evidence type="ECO:0000313" key="9">
    <source>
        <dbReference type="EMBL" id="SHH93916.1"/>
    </source>
</evidence>
<feature type="transmembrane region" description="Helical" evidence="8">
    <location>
        <begin position="249"/>
        <end position="268"/>
    </location>
</feature>
<name>A0A1M5X209_9BURK</name>
<dbReference type="PANTHER" id="PTHR34979:SF1">
    <property type="entry name" value="INNER MEMBRANE PROTEIN YGAZ"/>
    <property type="match status" value="1"/>
</dbReference>
<proteinExistence type="inferred from homology"/>